<dbReference type="OrthoDB" id="88936at2"/>
<dbReference type="EMBL" id="CP034670">
    <property type="protein sequence ID" value="AZR59762.1"/>
    <property type="molecule type" value="Genomic_DNA"/>
</dbReference>
<gene>
    <name evidence="1" type="ORF">ELB75_06845</name>
</gene>
<protein>
    <submittedName>
        <fullName evidence="1">Uncharacterized protein</fullName>
    </submittedName>
</protein>
<evidence type="ECO:0000313" key="1">
    <source>
        <dbReference type="EMBL" id="AZR59762.1"/>
    </source>
</evidence>
<evidence type="ECO:0000313" key="2">
    <source>
        <dbReference type="Proteomes" id="UP000282435"/>
    </source>
</evidence>
<reference evidence="1 2" key="1">
    <citation type="submission" date="2018-12" db="EMBL/GenBank/DDBJ databases">
        <title>Genome sequencing of Eikenella corrodens KCOM 3110 (= JS217).</title>
        <authorList>
            <person name="Koo J.-K."/>
            <person name="Park S.-N."/>
            <person name="Lim Y.K."/>
        </authorList>
    </citation>
    <scope>NUCLEOTIDE SEQUENCE [LARGE SCALE GENOMIC DNA]</scope>
    <source>
        <strain evidence="1 2">KCOM 3110</strain>
    </source>
</reference>
<dbReference type="Proteomes" id="UP000282435">
    <property type="component" value="Chromosome"/>
</dbReference>
<dbReference type="RefSeq" id="WP_126983286.1">
    <property type="nucleotide sequence ID" value="NZ_CP034670.1"/>
</dbReference>
<dbReference type="AlphaFoldDB" id="A0A3S9SJT7"/>
<sequence>MSAYWYQACPKCHEQGRLVIKKDITYNQLFLCCDECMACWKNIKDLNNNKNIFYEFSIRSETAYASEEDIKNSEWNNDFKIYIK</sequence>
<name>A0A3S9SJT7_EIKCO</name>
<organism evidence="1 2">
    <name type="scientific">Eikenella corrodens</name>
    <dbReference type="NCBI Taxonomy" id="539"/>
    <lineage>
        <taxon>Bacteria</taxon>
        <taxon>Pseudomonadati</taxon>
        <taxon>Pseudomonadota</taxon>
        <taxon>Betaproteobacteria</taxon>
        <taxon>Neisseriales</taxon>
        <taxon>Neisseriaceae</taxon>
        <taxon>Eikenella</taxon>
    </lineage>
</organism>
<accession>A0A3S9SJT7</accession>
<proteinExistence type="predicted"/>